<organism evidence="2 3">
    <name type="scientific">Pycnococcus provasolii</name>
    <dbReference type="NCBI Taxonomy" id="41880"/>
    <lineage>
        <taxon>Eukaryota</taxon>
        <taxon>Viridiplantae</taxon>
        <taxon>Chlorophyta</taxon>
        <taxon>Pseudoscourfieldiophyceae</taxon>
        <taxon>Pseudoscourfieldiales</taxon>
        <taxon>Pycnococcaceae</taxon>
        <taxon>Pycnococcus</taxon>
    </lineage>
</organism>
<dbReference type="InterPro" id="IPR009057">
    <property type="entry name" value="Homeodomain-like_sf"/>
</dbReference>
<dbReference type="PANTHER" id="PTHR41733">
    <property type="entry name" value="UBIQUITIN-ASSOCIATED/TRANSLATION ELONGATION FACTOR EF1B, N-TERMINAL, EUKARYOTE"/>
    <property type="match status" value="1"/>
</dbReference>
<name>A0A830HNN0_9CHLO</name>
<comment type="caution">
    <text evidence="2">The sequence shown here is derived from an EMBL/GenBank/DDBJ whole genome shotgun (WGS) entry which is preliminary data.</text>
</comment>
<dbReference type="CDD" id="cd00167">
    <property type="entry name" value="SANT"/>
    <property type="match status" value="1"/>
</dbReference>
<keyword evidence="3" id="KW-1185">Reference proteome</keyword>
<accession>A0A830HNN0</accession>
<feature type="region of interest" description="Disordered" evidence="1">
    <location>
        <begin position="209"/>
        <end position="245"/>
    </location>
</feature>
<gene>
    <name evidence="2" type="ORF">PPROV_000751100</name>
</gene>
<feature type="compositionally biased region" description="Basic and acidic residues" evidence="1">
    <location>
        <begin position="218"/>
        <end position="230"/>
    </location>
</feature>
<dbReference type="AlphaFoldDB" id="A0A830HNN0"/>
<dbReference type="SUPFAM" id="SSF46689">
    <property type="entry name" value="Homeodomain-like"/>
    <property type="match status" value="1"/>
</dbReference>
<dbReference type="InterPro" id="IPR001005">
    <property type="entry name" value="SANT/Myb"/>
</dbReference>
<evidence type="ECO:0000313" key="3">
    <source>
        <dbReference type="Proteomes" id="UP000660262"/>
    </source>
</evidence>
<evidence type="ECO:0008006" key="4">
    <source>
        <dbReference type="Google" id="ProtNLM"/>
    </source>
</evidence>
<evidence type="ECO:0000256" key="1">
    <source>
        <dbReference type="SAM" id="MobiDB-lite"/>
    </source>
</evidence>
<reference evidence="2" key="1">
    <citation type="submission" date="2020-10" db="EMBL/GenBank/DDBJ databases">
        <title>Unveiling of a novel bifunctional photoreceptor, Dualchrome1, isolated from a cosmopolitan green alga.</title>
        <authorList>
            <person name="Suzuki S."/>
            <person name="Kawachi M."/>
        </authorList>
    </citation>
    <scope>NUCLEOTIDE SEQUENCE</scope>
    <source>
        <strain evidence="2">NIES 2893</strain>
    </source>
</reference>
<dbReference type="OrthoDB" id="608866at2759"/>
<dbReference type="EMBL" id="BNJQ01000022">
    <property type="protein sequence ID" value="GHP08774.1"/>
    <property type="molecule type" value="Genomic_DNA"/>
</dbReference>
<sequence>MADASAGYKGPRLGDAASLWNFTTAPGWTTSETLILQHALQHFGVGRWVQILDSDVLPGKTIQQLNGQTQRLLGKQSLAAYTGLKLDIDKIRGDNQAMKDVERKNGLVINSGPNPTAEMRKKWQAESNAKYKLTEEQVAENGRKMKELAALTRGTENVDADKNENKAKSPEQARIRTMTSDVATLDNATREQVIQKLVARAKDLLERVIKAQSSSDVQNDKAAGKKKLDATPDVGLAENRKRARV</sequence>
<evidence type="ECO:0000313" key="2">
    <source>
        <dbReference type="EMBL" id="GHP08774.1"/>
    </source>
</evidence>
<dbReference type="PANTHER" id="PTHR41733:SF1">
    <property type="entry name" value="CHROMOSOME UNDETERMINED SCAFFOLD_30, WHOLE GENOME SHOTGUN SEQUENCE"/>
    <property type="match status" value="1"/>
</dbReference>
<proteinExistence type="predicted"/>
<protein>
    <recommendedName>
        <fullName evidence="4">Myb-like domain-containing protein</fullName>
    </recommendedName>
</protein>
<dbReference type="Proteomes" id="UP000660262">
    <property type="component" value="Unassembled WGS sequence"/>
</dbReference>